<feature type="transmembrane region" description="Helical" evidence="7">
    <location>
        <begin position="205"/>
        <end position="231"/>
    </location>
</feature>
<evidence type="ECO:0000313" key="10">
    <source>
        <dbReference type="Proteomes" id="UP001225644"/>
    </source>
</evidence>
<feature type="transmembrane region" description="Helical" evidence="7">
    <location>
        <begin position="9"/>
        <end position="29"/>
    </location>
</feature>
<dbReference type="PROSITE" id="PS50850">
    <property type="entry name" value="MFS"/>
    <property type="match status" value="1"/>
</dbReference>
<dbReference type="InterPro" id="IPR050171">
    <property type="entry name" value="MFS_Transporters"/>
</dbReference>
<name>A0ABU0B2R1_9FIRM</name>
<evidence type="ECO:0000256" key="6">
    <source>
        <dbReference type="ARBA" id="ARBA00023136"/>
    </source>
</evidence>
<sequence length="399" mass="42343">MGLQAWKAWLILMIFTLGTSIVSPLLPIYQHIFHLSKGSTVLIFAIYTLAVIPSMLLLGQLSDQLGRKRVIWPAMAALTTASILLGSAISPVTLYLGRLIQGLALGAFLGTCTAYVVDLALPQAKALAAMLAAISFRLGFGLGPGLAGAMAQYLPHPLSLPFLFHIFLMALGMIILHRTPETIANRQFRGISVSIGIPASQKVPFLLFIAPSAFILTVLDSTVLSLAPLFIVEILGYRNLAVIGLVSFLVLGAGGFSQIPAASVPPKKSIVLGLLWGTTSLYLFFLAARLQNVAFIVIASALIGAAAGLIVKGGVTLCSLIVPIQERGRLLSSFYTACYLGMLVPLGTGYLADRIGLFKAMLALCLTLTAIALILSLGTSRLVPYSLPEIKDSLKTQQP</sequence>
<feature type="transmembrane region" description="Helical" evidence="7">
    <location>
        <begin position="158"/>
        <end position="176"/>
    </location>
</feature>
<dbReference type="SUPFAM" id="SSF103473">
    <property type="entry name" value="MFS general substrate transporter"/>
    <property type="match status" value="1"/>
</dbReference>
<organism evidence="9 10">
    <name type="scientific">Desulfofundulus luciae</name>
    <dbReference type="NCBI Taxonomy" id="74702"/>
    <lineage>
        <taxon>Bacteria</taxon>
        <taxon>Bacillati</taxon>
        <taxon>Bacillota</taxon>
        <taxon>Clostridia</taxon>
        <taxon>Eubacteriales</taxon>
        <taxon>Peptococcaceae</taxon>
        <taxon>Desulfofundulus</taxon>
    </lineage>
</organism>
<evidence type="ECO:0000259" key="8">
    <source>
        <dbReference type="PROSITE" id="PS50850"/>
    </source>
</evidence>
<dbReference type="PANTHER" id="PTHR23517">
    <property type="entry name" value="RESISTANCE PROTEIN MDTM, PUTATIVE-RELATED-RELATED"/>
    <property type="match status" value="1"/>
</dbReference>
<feature type="transmembrane region" description="Helical" evidence="7">
    <location>
        <begin position="70"/>
        <end position="89"/>
    </location>
</feature>
<protein>
    <submittedName>
        <fullName evidence="9">MFS family permease</fullName>
    </submittedName>
</protein>
<keyword evidence="10" id="KW-1185">Reference proteome</keyword>
<evidence type="ECO:0000256" key="1">
    <source>
        <dbReference type="ARBA" id="ARBA00004651"/>
    </source>
</evidence>
<feature type="transmembrane region" description="Helical" evidence="7">
    <location>
        <begin position="358"/>
        <end position="377"/>
    </location>
</feature>
<feature type="transmembrane region" description="Helical" evidence="7">
    <location>
        <begin position="237"/>
        <end position="257"/>
    </location>
</feature>
<feature type="transmembrane region" description="Helical" evidence="7">
    <location>
        <begin position="41"/>
        <end position="58"/>
    </location>
</feature>
<keyword evidence="2" id="KW-0813">Transport</keyword>
<dbReference type="InterPro" id="IPR011701">
    <property type="entry name" value="MFS"/>
</dbReference>
<feature type="transmembrane region" description="Helical" evidence="7">
    <location>
        <begin position="129"/>
        <end position="152"/>
    </location>
</feature>
<dbReference type="RefSeq" id="WP_307402836.1">
    <property type="nucleotide sequence ID" value="NZ_JAUSUX010000017.1"/>
</dbReference>
<proteinExistence type="predicted"/>
<keyword evidence="4 7" id="KW-0812">Transmembrane</keyword>
<feature type="transmembrane region" description="Helical" evidence="7">
    <location>
        <begin position="269"/>
        <end position="288"/>
    </location>
</feature>
<evidence type="ECO:0000313" key="9">
    <source>
        <dbReference type="EMBL" id="MDQ0287011.1"/>
    </source>
</evidence>
<accession>A0ABU0B2R1</accession>
<dbReference type="InterPro" id="IPR005829">
    <property type="entry name" value="Sugar_transporter_CS"/>
</dbReference>
<comment type="subcellular location">
    <subcellularLocation>
        <location evidence="1">Cell membrane</location>
        <topology evidence="1">Multi-pass membrane protein</topology>
    </subcellularLocation>
</comment>
<evidence type="ECO:0000256" key="2">
    <source>
        <dbReference type="ARBA" id="ARBA00022448"/>
    </source>
</evidence>
<dbReference type="InterPro" id="IPR036259">
    <property type="entry name" value="MFS_trans_sf"/>
</dbReference>
<dbReference type="PANTHER" id="PTHR23517:SF13">
    <property type="entry name" value="MAJOR FACILITATOR SUPERFAMILY MFS_1"/>
    <property type="match status" value="1"/>
</dbReference>
<dbReference type="Pfam" id="PF07690">
    <property type="entry name" value="MFS_1"/>
    <property type="match status" value="1"/>
</dbReference>
<feature type="transmembrane region" description="Helical" evidence="7">
    <location>
        <begin position="95"/>
        <end position="117"/>
    </location>
</feature>
<feature type="domain" description="Major facilitator superfamily (MFS) profile" evidence="8">
    <location>
        <begin position="4"/>
        <end position="399"/>
    </location>
</feature>
<evidence type="ECO:0000256" key="4">
    <source>
        <dbReference type="ARBA" id="ARBA00022692"/>
    </source>
</evidence>
<evidence type="ECO:0000256" key="3">
    <source>
        <dbReference type="ARBA" id="ARBA00022475"/>
    </source>
</evidence>
<dbReference type="Proteomes" id="UP001225644">
    <property type="component" value="Unassembled WGS sequence"/>
</dbReference>
<gene>
    <name evidence="9" type="ORF">J2Z49_002128</name>
</gene>
<evidence type="ECO:0000256" key="5">
    <source>
        <dbReference type="ARBA" id="ARBA00022989"/>
    </source>
</evidence>
<dbReference type="InterPro" id="IPR020846">
    <property type="entry name" value="MFS_dom"/>
</dbReference>
<dbReference type="PROSITE" id="PS00216">
    <property type="entry name" value="SUGAR_TRANSPORT_1"/>
    <property type="match status" value="1"/>
</dbReference>
<keyword evidence="6 7" id="KW-0472">Membrane</keyword>
<comment type="caution">
    <text evidence="9">The sequence shown here is derived from an EMBL/GenBank/DDBJ whole genome shotgun (WGS) entry which is preliminary data.</text>
</comment>
<reference evidence="9 10" key="1">
    <citation type="submission" date="2023-07" db="EMBL/GenBank/DDBJ databases">
        <title>Genomic Encyclopedia of Type Strains, Phase IV (KMG-IV): sequencing the most valuable type-strain genomes for metagenomic binning, comparative biology and taxonomic classification.</title>
        <authorList>
            <person name="Goeker M."/>
        </authorList>
    </citation>
    <scope>NUCLEOTIDE SEQUENCE [LARGE SCALE GENOMIC DNA]</scope>
    <source>
        <strain evidence="9 10">DSM 12396</strain>
    </source>
</reference>
<feature type="transmembrane region" description="Helical" evidence="7">
    <location>
        <begin position="294"/>
        <end position="322"/>
    </location>
</feature>
<evidence type="ECO:0000256" key="7">
    <source>
        <dbReference type="SAM" id="Phobius"/>
    </source>
</evidence>
<dbReference type="Gene3D" id="1.20.1250.20">
    <property type="entry name" value="MFS general substrate transporter like domains"/>
    <property type="match status" value="2"/>
</dbReference>
<keyword evidence="3" id="KW-1003">Cell membrane</keyword>
<feature type="transmembrane region" description="Helical" evidence="7">
    <location>
        <begin position="334"/>
        <end position="352"/>
    </location>
</feature>
<keyword evidence="5 7" id="KW-1133">Transmembrane helix</keyword>
<dbReference type="EMBL" id="JAUSUX010000017">
    <property type="protein sequence ID" value="MDQ0287011.1"/>
    <property type="molecule type" value="Genomic_DNA"/>
</dbReference>